<dbReference type="Pfam" id="PF12697">
    <property type="entry name" value="Abhydrolase_6"/>
    <property type="match status" value="1"/>
</dbReference>
<keyword evidence="1" id="KW-0378">Hydrolase</keyword>
<dbReference type="AlphaFoldDB" id="A0A1N7IUG1"/>
<reference evidence="3 4" key="1">
    <citation type="submission" date="2017-01" db="EMBL/GenBank/DDBJ databases">
        <authorList>
            <person name="Mah S.A."/>
            <person name="Swanson W.J."/>
            <person name="Moy G.W."/>
            <person name="Vacquier V.D."/>
        </authorList>
    </citation>
    <scope>NUCLEOTIDE SEQUENCE [LARGE SCALE GENOMIC DNA]</scope>
    <source>
        <strain evidence="3 4">DSM 11589</strain>
    </source>
</reference>
<accession>A0A1N7IUG1</accession>
<protein>
    <submittedName>
        <fullName evidence="3">Pimeloyl-ACP methyl ester carboxylesterase</fullName>
    </submittedName>
</protein>
<proteinExistence type="predicted"/>
<dbReference type="PANTHER" id="PTHR43798">
    <property type="entry name" value="MONOACYLGLYCEROL LIPASE"/>
    <property type="match status" value="1"/>
</dbReference>
<dbReference type="InterPro" id="IPR000073">
    <property type="entry name" value="AB_hydrolase_1"/>
</dbReference>
<organism evidence="3 4">
    <name type="scientific">Insolitispirillum peregrinum</name>
    <dbReference type="NCBI Taxonomy" id="80876"/>
    <lineage>
        <taxon>Bacteria</taxon>
        <taxon>Pseudomonadati</taxon>
        <taxon>Pseudomonadota</taxon>
        <taxon>Alphaproteobacteria</taxon>
        <taxon>Rhodospirillales</taxon>
        <taxon>Novispirillaceae</taxon>
        <taxon>Insolitispirillum</taxon>
    </lineage>
</organism>
<dbReference type="OrthoDB" id="9791366at2"/>
<dbReference type="Gene3D" id="3.40.50.1820">
    <property type="entry name" value="alpha/beta hydrolase"/>
    <property type="match status" value="1"/>
</dbReference>
<gene>
    <name evidence="3" type="ORF">SAMN05421779_101627</name>
</gene>
<dbReference type="GO" id="GO:0016787">
    <property type="term" value="F:hydrolase activity"/>
    <property type="evidence" value="ECO:0007669"/>
    <property type="project" value="UniProtKB-KW"/>
</dbReference>
<dbReference type="SUPFAM" id="SSF53474">
    <property type="entry name" value="alpha/beta-Hydrolases"/>
    <property type="match status" value="1"/>
</dbReference>
<dbReference type="InterPro" id="IPR050266">
    <property type="entry name" value="AB_hydrolase_sf"/>
</dbReference>
<name>A0A1N7IUG1_9PROT</name>
<evidence type="ECO:0000259" key="2">
    <source>
        <dbReference type="Pfam" id="PF12697"/>
    </source>
</evidence>
<dbReference type="RefSeq" id="WP_076398699.1">
    <property type="nucleotide sequence ID" value="NZ_FTOA01000001.1"/>
</dbReference>
<keyword evidence="4" id="KW-1185">Reference proteome</keyword>
<dbReference type="STRING" id="80876.SAMN05421779_101627"/>
<dbReference type="Proteomes" id="UP000185678">
    <property type="component" value="Unassembled WGS sequence"/>
</dbReference>
<evidence type="ECO:0000313" key="4">
    <source>
        <dbReference type="Proteomes" id="UP000185678"/>
    </source>
</evidence>
<dbReference type="InterPro" id="IPR029058">
    <property type="entry name" value="AB_hydrolase_fold"/>
</dbReference>
<dbReference type="PRINTS" id="PR00111">
    <property type="entry name" value="ABHYDROLASE"/>
</dbReference>
<evidence type="ECO:0000256" key="1">
    <source>
        <dbReference type="ARBA" id="ARBA00022801"/>
    </source>
</evidence>
<evidence type="ECO:0000313" key="3">
    <source>
        <dbReference type="EMBL" id="SIS40732.1"/>
    </source>
</evidence>
<dbReference type="EMBL" id="FTOA01000001">
    <property type="protein sequence ID" value="SIS40732.1"/>
    <property type="molecule type" value="Genomic_DNA"/>
</dbReference>
<dbReference type="PANTHER" id="PTHR43798:SF31">
    <property type="entry name" value="AB HYDROLASE SUPERFAMILY PROTEIN YCLE"/>
    <property type="match status" value="1"/>
</dbReference>
<sequence>MTAGDIPATPRFGTVRCLRPEGFRAMAYTEWGSEHSTRVVVCVHGLTRNGRDFDWLAAVLAGQGYRVVCPDVLGRGSSDWLLDPTGYGYPLYMADLAALLARYEGCDISWIGTSMGGLLGMFLAAADKTPIRRLVMNDVGPFLPKAALERIVEYVGKAPTFSSPASAESYLRTILAGFGPLSDAQWQHLTQHSVKAQTQGGFGLAYDPAIAVPLQAAPVDDVNLWPVWGQVRCPVLVIRGALSDLLPVECVAGMRASHPACSEFTVPETGHAPLLASAAEQDAILRWLRAAE</sequence>
<dbReference type="GO" id="GO:0016020">
    <property type="term" value="C:membrane"/>
    <property type="evidence" value="ECO:0007669"/>
    <property type="project" value="TreeGrafter"/>
</dbReference>
<feature type="domain" description="AB hydrolase-1" evidence="2">
    <location>
        <begin position="40"/>
        <end position="278"/>
    </location>
</feature>